<gene>
    <name evidence="2" type="ORF">N5580_00250</name>
</gene>
<organism evidence="2 3">
    <name type="scientific">Pantoea piersonii</name>
    <dbReference type="NCBI Taxonomy" id="2364647"/>
    <lineage>
        <taxon>Bacteria</taxon>
        <taxon>Pseudomonadati</taxon>
        <taxon>Pseudomonadota</taxon>
        <taxon>Gammaproteobacteria</taxon>
        <taxon>Enterobacterales</taxon>
        <taxon>Erwiniaceae</taxon>
        <taxon>Pantoea</taxon>
    </lineage>
</organism>
<feature type="signal peptide" evidence="1">
    <location>
        <begin position="1"/>
        <end position="21"/>
    </location>
</feature>
<reference evidence="2 3" key="1">
    <citation type="journal article" date="2022" name="J Glob Antimicrob Resist">
        <title>First complete genome of a multidrug resistant strain of the novel human pathogen Kalamiella piersonii (GABEKP28) identified in human saliva.</title>
        <authorList>
            <person name="McDonagh F."/>
            <person name="Singh N.K."/>
            <person name="Venkateswaran K."/>
            <person name="Lonappan A.M."/>
            <person name="Hallahan B."/>
            <person name="Tuohy A."/>
            <person name="Burke L."/>
            <person name="Kovarova A."/>
            <person name="Miliotis G."/>
        </authorList>
    </citation>
    <scope>NUCLEOTIDE SEQUENCE [LARGE SCALE GENOMIC DNA]</scope>
    <source>
        <strain evidence="2 3">GABEKP28</strain>
    </source>
</reference>
<feature type="chain" id="PRO_5042595409" description="Secreted protein" evidence="1">
    <location>
        <begin position="22"/>
        <end position="143"/>
    </location>
</feature>
<evidence type="ECO:0000313" key="2">
    <source>
        <dbReference type="EMBL" id="WBG92831.1"/>
    </source>
</evidence>
<dbReference type="EMBL" id="CP104758">
    <property type="protein sequence ID" value="WBG92831.1"/>
    <property type="molecule type" value="Genomic_DNA"/>
</dbReference>
<dbReference type="Proteomes" id="UP001211544">
    <property type="component" value="Chromosome"/>
</dbReference>
<evidence type="ECO:0000313" key="3">
    <source>
        <dbReference type="Proteomes" id="UP001211544"/>
    </source>
</evidence>
<keyword evidence="1" id="KW-0732">Signal</keyword>
<evidence type="ECO:0008006" key="4">
    <source>
        <dbReference type="Google" id="ProtNLM"/>
    </source>
</evidence>
<proteinExistence type="predicted"/>
<dbReference type="AlphaFoldDB" id="A0AAJ5QMP8"/>
<keyword evidence="3" id="KW-1185">Reference proteome</keyword>
<dbReference type="KEGG" id="kpie:N5580_00250"/>
<dbReference type="RefSeq" id="WP_269950369.1">
    <property type="nucleotide sequence ID" value="NZ_CP104758.1"/>
</dbReference>
<protein>
    <recommendedName>
        <fullName evidence="4">Secreted protein</fullName>
    </recommendedName>
</protein>
<evidence type="ECO:0000256" key="1">
    <source>
        <dbReference type="SAM" id="SignalP"/>
    </source>
</evidence>
<name>A0AAJ5QMP8_9GAMM</name>
<sequence length="143" mass="15726">MQLLRVSLARMSLYSLTLANAVSGAKPSNAALVPAMPPAQILKKLRLVICIYLSSFIGSIAKLCKITILTAPYLTEVNKLGFSNAFFKFCLKTFRDESLYPPVFRAAIKICSLIKTVVKAQRKIILISAAKVRRIGIGYLFTA</sequence>
<accession>A0AAJ5QMP8</accession>